<keyword evidence="3" id="KW-1185">Reference proteome</keyword>
<dbReference type="Proteomes" id="UP000257055">
    <property type="component" value="Unassembled WGS sequence"/>
</dbReference>
<feature type="domain" description="Restriction endonuclease type IV Mrr" evidence="1">
    <location>
        <begin position="39"/>
        <end position="120"/>
    </location>
</feature>
<name>A0A3D8TTW7_9LIST</name>
<dbReference type="GO" id="GO:0009307">
    <property type="term" value="P:DNA restriction-modification system"/>
    <property type="evidence" value="ECO:0007669"/>
    <property type="project" value="InterPro"/>
</dbReference>
<accession>A0A3D8TTW7</accession>
<gene>
    <name evidence="2" type="ORF">UR08_03205</name>
</gene>
<reference evidence="3" key="1">
    <citation type="submission" date="2015-04" db="EMBL/GenBank/DDBJ databases">
        <authorList>
            <person name="Schardt J."/>
            <person name="Mueller-Herbst S."/>
            <person name="Scherer S."/>
            <person name="Huptas C."/>
        </authorList>
    </citation>
    <scope>NUCLEOTIDE SEQUENCE [LARGE SCALE GENOMIC DNA]</scope>
    <source>
        <strain evidence="3">Kiel-L1</strain>
    </source>
</reference>
<dbReference type="InterPro" id="IPR007560">
    <property type="entry name" value="Restrct_endonuc_IV_Mrr"/>
</dbReference>
<sequence length="242" mass="27131">MFKNKGDRLESLVQYVYQVLSNSSNQKIEVINKHDIIGKSGVKHNIDVYYQFKLNGITHKVIFECKNWKTKISKEKVLAFKSILDDIPNSAGIMIAPKGYQSGAEQFAEHHGIELVSGSEKSLLALVAGENLKVVLPDESVVGQPFYCIMENGGNNQVTGTYMRNISANGESFLRLFFSKVEATENSDLMCGETVVRGLDKKHLAILCDYSENFGLQLAIQPFLQKQALGVEPRMIRDYFLD</sequence>
<evidence type="ECO:0000313" key="3">
    <source>
        <dbReference type="Proteomes" id="UP000257055"/>
    </source>
</evidence>
<dbReference type="EMBL" id="LARY01000001">
    <property type="protein sequence ID" value="RDX02536.1"/>
    <property type="molecule type" value="Genomic_DNA"/>
</dbReference>
<dbReference type="RefSeq" id="WP_115752220.1">
    <property type="nucleotide sequence ID" value="NZ_LARY01000001.1"/>
</dbReference>
<protein>
    <recommendedName>
        <fullName evidence="1">Restriction endonuclease type IV Mrr domain-containing protein</fullName>
    </recommendedName>
</protein>
<dbReference type="AlphaFoldDB" id="A0A3D8TTW7"/>
<dbReference type="SUPFAM" id="SSF52980">
    <property type="entry name" value="Restriction endonuclease-like"/>
    <property type="match status" value="1"/>
</dbReference>
<dbReference type="InterPro" id="IPR011335">
    <property type="entry name" value="Restrct_endonuc-II-like"/>
</dbReference>
<comment type="caution">
    <text evidence="2">The sequence shown here is derived from an EMBL/GenBank/DDBJ whole genome shotgun (WGS) entry which is preliminary data.</text>
</comment>
<dbReference type="GO" id="GO:0004519">
    <property type="term" value="F:endonuclease activity"/>
    <property type="evidence" value="ECO:0007669"/>
    <property type="project" value="InterPro"/>
</dbReference>
<organism evidence="2 3">
    <name type="scientific">Listeria kieliensis</name>
    <dbReference type="NCBI Taxonomy" id="1621700"/>
    <lineage>
        <taxon>Bacteria</taxon>
        <taxon>Bacillati</taxon>
        <taxon>Bacillota</taxon>
        <taxon>Bacilli</taxon>
        <taxon>Bacillales</taxon>
        <taxon>Listeriaceae</taxon>
        <taxon>Listeria</taxon>
    </lineage>
</organism>
<dbReference type="GO" id="GO:0003677">
    <property type="term" value="F:DNA binding"/>
    <property type="evidence" value="ECO:0007669"/>
    <property type="project" value="InterPro"/>
</dbReference>
<evidence type="ECO:0000313" key="2">
    <source>
        <dbReference type="EMBL" id="RDX02536.1"/>
    </source>
</evidence>
<proteinExistence type="predicted"/>
<evidence type="ECO:0000259" key="1">
    <source>
        <dbReference type="Pfam" id="PF04471"/>
    </source>
</evidence>
<dbReference type="Pfam" id="PF04471">
    <property type="entry name" value="Mrr_cat"/>
    <property type="match status" value="1"/>
</dbReference>
<dbReference type="InterPro" id="IPR011856">
    <property type="entry name" value="tRNA_endonuc-like_dom_sf"/>
</dbReference>
<dbReference type="Gene3D" id="3.40.1350.10">
    <property type="match status" value="1"/>
</dbReference>